<dbReference type="AlphaFoldDB" id="A0A6P3Y1C8"/>
<feature type="compositionally biased region" description="Basic and acidic residues" evidence="1">
    <location>
        <begin position="279"/>
        <end position="303"/>
    </location>
</feature>
<protein>
    <submittedName>
        <fullName evidence="3">Uncharacterized protein LOC106749250</fullName>
    </submittedName>
</protein>
<keyword evidence="2" id="KW-1185">Reference proteome</keyword>
<feature type="compositionally biased region" description="Pro residues" evidence="1">
    <location>
        <begin position="1203"/>
        <end position="1216"/>
    </location>
</feature>
<gene>
    <name evidence="3" type="primary">LOC106749250</name>
</gene>
<feature type="compositionally biased region" description="Acidic residues" evidence="1">
    <location>
        <begin position="743"/>
        <end position="752"/>
    </location>
</feature>
<feature type="compositionally biased region" description="Basic and acidic residues" evidence="1">
    <location>
        <begin position="1065"/>
        <end position="1084"/>
    </location>
</feature>
<accession>A0A6P3Y1C8</accession>
<feature type="compositionally biased region" description="Acidic residues" evidence="1">
    <location>
        <begin position="850"/>
        <end position="859"/>
    </location>
</feature>
<feature type="compositionally biased region" description="Basic and acidic residues" evidence="1">
    <location>
        <begin position="785"/>
        <end position="796"/>
    </location>
</feature>
<feature type="compositionally biased region" description="Polar residues" evidence="1">
    <location>
        <begin position="838"/>
        <end position="848"/>
    </location>
</feature>
<name>A0A6P3Y1C8_DINQU</name>
<dbReference type="Proteomes" id="UP000515204">
    <property type="component" value="Unplaced"/>
</dbReference>
<feature type="compositionally biased region" description="Basic and acidic residues" evidence="1">
    <location>
        <begin position="803"/>
        <end position="820"/>
    </location>
</feature>
<feature type="compositionally biased region" description="Low complexity" evidence="1">
    <location>
        <begin position="761"/>
        <end position="775"/>
    </location>
</feature>
<proteinExistence type="predicted"/>
<feature type="compositionally biased region" description="Pro residues" evidence="1">
    <location>
        <begin position="16"/>
        <end position="27"/>
    </location>
</feature>
<feature type="compositionally biased region" description="Basic and acidic residues" evidence="1">
    <location>
        <begin position="964"/>
        <end position="975"/>
    </location>
</feature>
<feature type="compositionally biased region" description="Polar residues" evidence="1">
    <location>
        <begin position="1000"/>
        <end position="1014"/>
    </location>
</feature>
<reference evidence="3" key="1">
    <citation type="submission" date="2025-08" db="UniProtKB">
        <authorList>
            <consortium name="RefSeq"/>
        </authorList>
    </citation>
    <scope>IDENTIFICATION</scope>
</reference>
<dbReference type="GeneID" id="106749250"/>
<feature type="region of interest" description="Disordered" evidence="1">
    <location>
        <begin position="681"/>
        <end position="700"/>
    </location>
</feature>
<feature type="region of interest" description="Disordered" evidence="1">
    <location>
        <begin position="956"/>
        <end position="1084"/>
    </location>
</feature>
<feature type="region of interest" description="Disordered" evidence="1">
    <location>
        <begin position="1"/>
        <end position="56"/>
    </location>
</feature>
<dbReference type="RefSeq" id="XP_014484004.1">
    <property type="nucleotide sequence ID" value="XM_014628518.1"/>
</dbReference>
<evidence type="ECO:0000256" key="1">
    <source>
        <dbReference type="SAM" id="MobiDB-lite"/>
    </source>
</evidence>
<feature type="region of interest" description="Disordered" evidence="1">
    <location>
        <begin position="72"/>
        <end position="128"/>
    </location>
</feature>
<feature type="compositionally biased region" description="Polar residues" evidence="1">
    <location>
        <begin position="317"/>
        <end position="329"/>
    </location>
</feature>
<feature type="compositionally biased region" description="Acidic residues" evidence="1">
    <location>
        <begin position="1015"/>
        <end position="1024"/>
    </location>
</feature>
<dbReference type="OrthoDB" id="6107953at2759"/>
<feature type="region of interest" description="Disordered" evidence="1">
    <location>
        <begin position="1194"/>
        <end position="1216"/>
    </location>
</feature>
<feature type="compositionally biased region" description="Polar residues" evidence="1">
    <location>
        <begin position="507"/>
        <end position="520"/>
    </location>
</feature>
<feature type="compositionally biased region" description="Polar residues" evidence="1">
    <location>
        <begin position="118"/>
        <end position="127"/>
    </location>
</feature>
<feature type="compositionally biased region" description="Polar residues" evidence="1">
    <location>
        <begin position="253"/>
        <end position="278"/>
    </location>
</feature>
<feature type="region of interest" description="Disordered" evidence="1">
    <location>
        <begin position="738"/>
        <end position="875"/>
    </location>
</feature>
<evidence type="ECO:0000313" key="2">
    <source>
        <dbReference type="Proteomes" id="UP000515204"/>
    </source>
</evidence>
<feature type="compositionally biased region" description="Basic and acidic residues" evidence="1">
    <location>
        <begin position="210"/>
        <end position="220"/>
    </location>
</feature>
<feature type="compositionally biased region" description="Polar residues" evidence="1">
    <location>
        <begin position="1128"/>
        <end position="1139"/>
    </location>
</feature>
<feature type="region of interest" description="Disordered" evidence="1">
    <location>
        <begin position="146"/>
        <end position="338"/>
    </location>
</feature>
<evidence type="ECO:0000313" key="3">
    <source>
        <dbReference type="RefSeq" id="XP_014484004.1"/>
    </source>
</evidence>
<feature type="compositionally biased region" description="Low complexity" evidence="1">
    <location>
        <begin position="180"/>
        <end position="193"/>
    </location>
</feature>
<feature type="region of interest" description="Disordered" evidence="1">
    <location>
        <begin position="1125"/>
        <end position="1144"/>
    </location>
</feature>
<feature type="region of interest" description="Disordered" evidence="1">
    <location>
        <begin position="488"/>
        <end position="522"/>
    </location>
</feature>
<dbReference type="KEGG" id="dqu:106749250"/>
<sequence length="1226" mass="134921">MSSSTFVGNPDVMVAGPPPPPPPPPPMSGQVPAMRINTAENAATKRPQMGSNDAYEPPAAIQNAMLTKDKKPFTYTPGMGGKLDLSQIRSPRMARRVAKNANDEGIEGPPKSALESKPATTSPNPFVQPQVAIPVFPTNVPPVNRVPQPATVNRTPSNVAEKPAEAPKNVVKIDTKAIAPVTPSSPESPNTPTQVTLAKAPTPWLQNKNKPQEELPEWAKRASVSKAGPSECPATSPVYVQVQPRQNKEHESSQQQAQTTWQPTRQNTDAPQRNNPQTQHERVVPIRIEDRPSVFDAKRESGHHQFKQPPTLHHQQRWGQMQQPQSPENRPQDQEQTHVVVLSRPEQTVGTYIIPIVVEGNDKKTSQANVGGSNATGKGPKVVQQRASAPVQQQETGPVQSRSFRVLQKITDTDAPNDVGADQIRRMELSEDERVLMNKFKEQVDHETYLHQEEDPRYRGAAIPSRAFRFLQNMTDSTDASVTCAAPRNAQNVANKRQNRNSKSFEETQANLPPSEQQVQEPKKYMGSAIPSRSFRILQAMTAPESIATQENRQADYTRRTENNLPGNQQGVFLPPPPVPFWHPEGWWGYYPAVRFGEPNKHSFPPYPDGNVYEAPYPLYDPNHLARVKVTGRESPELSAVDARDGLLCENGPHDAADSSFAQEHLPTDAVLPEEINHLDAQSSGAHHRGGDVDGTGDVDRNGIVTAMNIIGEERGDLNEPTLEKTFGLHINVPNYTYVDTSDSSDDDDDEQPPGRKGASDDTTSSNNSSSDSDSYVAYSTGLNPREKPEKERPEFPTDDPGNETRFRKDRPRYSDDAFQRDTTSTAGEDERGRSGDSIDSSTGNTSPDEPIDNDDDAERQDSEGPAFEATDDSEATMVSVSLPLRFKFFVSENNEDVTTVTVGDSKIRAERAKCGRSAGDGGVNDDDVSVDFHVGNDTSVDFTIRRHASSADEASIPQVNFTLRKDPSRSREETAGSTPARDLDSSTQVRLVDGDGITRDQTTSEAKQLSSVQEDTDEEDEDSGVTSDLSRMISEVDTDSECASSKNSKKYQRTQTHSRLFRLLNDDSARESPDRGPPSSRKEYLSLPLNTVFNYDDSYCSNYSSGLTSPEYSPVHEQSWRRFHDASLSSKSEQSAEQATGGDPYFRTWKRPAGLHDVVPSLAHKILDSRLPSWAYKVNVLCPRIKSTKSVPRALTPGKINDPPPTVPPPIPPPTSCANANANYC</sequence>
<organism evidence="2 3">
    <name type="scientific">Dinoponera quadriceps</name>
    <name type="common">South American ant</name>
    <dbReference type="NCBI Taxonomy" id="609295"/>
    <lineage>
        <taxon>Eukaryota</taxon>
        <taxon>Metazoa</taxon>
        <taxon>Ecdysozoa</taxon>
        <taxon>Arthropoda</taxon>
        <taxon>Hexapoda</taxon>
        <taxon>Insecta</taxon>
        <taxon>Pterygota</taxon>
        <taxon>Neoptera</taxon>
        <taxon>Endopterygota</taxon>
        <taxon>Hymenoptera</taxon>
        <taxon>Apocrita</taxon>
        <taxon>Aculeata</taxon>
        <taxon>Formicoidea</taxon>
        <taxon>Formicidae</taxon>
        <taxon>Ponerinae</taxon>
        <taxon>Ponerini</taxon>
        <taxon>Dinoponera</taxon>
    </lineage>
</organism>